<dbReference type="GO" id="GO:0006511">
    <property type="term" value="P:ubiquitin-dependent protein catabolic process"/>
    <property type="evidence" value="ECO:0007669"/>
    <property type="project" value="TreeGrafter"/>
</dbReference>
<dbReference type="Pfam" id="PF00632">
    <property type="entry name" value="HECT"/>
    <property type="match status" value="1"/>
</dbReference>
<evidence type="ECO:0000256" key="2">
    <source>
        <dbReference type="ARBA" id="ARBA00012485"/>
    </source>
</evidence>
<dbReference type="AlphaFoldDB" id="A0A0R3U0A8"/>
<dbReference type="Gene3D" id="3.30.2160.10">
    <property type="entry name" value="Hect, E3 ligase catalytic domain"/>
    <property type="match status" value="1"/>
</dbReference>
<dbReference type="GO" id="GO:0000209">
    <property type="term" value="P:protein polyubiquitination"/>
    <property type="evidence" value="ECO:0007669"/>
    <property type="project" value="InterPro"/>
</dbReference>
<dbReference type="InterPro" id="IPR000569">
    <property type="entry name" value="HECT_dom"/>
</dbReference>
<reference evidence="7 8" key="2">
    <citation type="submission" date="2018-11" db="EMBL/GenBank/DDBJ databases">
        <authorList>
            <consortium name="Pathogen Informatics"/>
        </authorList>
    </citation>
    <scope>NUCLEOTIDE SEQUENCE [LARGE SCALE GENOMIC DNA]</scope>
</reference>
<proteinExistence type="predicted"/>
<dbReference type="FunFam" id="3.30.2160.10:FF:000002">
    <property type="entry name" value="Putative Ubiquitin-protein ligase E3C"/>
    <property type="match status" value="1"/>
</dbReference>
<keyword evidence="8" id="KW-1185">Reference proteome</keyword>
<dbReference type="STRING" id="102285.A0A0R3U0A8"/>
<dbReference type="SMART" id="SM00119">
    <property type="entry name" value="HECTc"/>
    <property type="match status" value="1"/>
</dbReference>
<dbReference type="GO" id="GO:0061630">
    <property type="term" value="F:ubiquitin protein ligase activity"/>
    <property type="evidence" value="ECO:0007669"/>
    <property type="project" value="UniProtKB-EC"/>
</dbReference>
<dbReference type="WBParaSite" id="HNAJ_0001355701-mRNA-1">
    <property type="protein sequence ID" value="HNAJ_0001355701-mRNA-1"/>
    <property type="gene ID" value="HNAJ_0001355701"/>
</dbReference>
<dbReference type="OrthoDB" id="8068875at2759"/>
<keyword evidence="4 5" id="KW-0833">Ubl conjugation pathway</keyword>
<accession>A0A0R3U0A8</accession>
<dbReference type="InterPro" id="IPR035983">
    <property type="entry name" value="Hect_E3_ubiquitin_ligase"/>
</dbReference>
<dbReference type="Proteomes" id="UP000278807">
    <property type="component" value="Unassembled WGS sequence"/>
</dbReference>
<dbReference type="PANTHER" id="PTHR45700">
    <property type="entry name" value="UBIQUITIN-PROTEIN LIGASE E3C"/>
    <property type="match status" value="1"/>
</dbReference>
<evidence type="ECO:0000313" key="7">
    <source>
        <dbReference type="EMBL" id="VDO16214.1"/>
    </source>
</evidence>
<comment type="caution">
    <text evidence="5">Lacks conserved residue(s) required for the propagation of feature annotation.</text>
</comment>
<evidence type="ECO:0000259" key="6">
    <source>
        <dbReference type="PROSITE" id="PS50237"/>
    </source>
</evidence>
<evidence type="ECO:0000313" key="9">
    <source>
        <dbReference type="WBParaSite" id="HNAJ_0001355701-mRNA-1"/>
    </source>
</evidence>
<dbReference type="Gene3D" id="3.90.1750.10">
    <property type="entry name" value="Hect, E3 ligase catalytic domains"/>
    <property type="match status" value="1"/>
</dbReference>
<gene>
    <name evidence="7" type="ORF">HNAJ_LOCUS13531</name>
</gene>
<comment type="catalytic activity">
    <reaction evidence="1">
        <text>S-ubiquitinyl-[E2 ubiquitin-conjugating enzyme]-L-cysteine + [acceptor protein]-L-lysine = [E2 ubiquitin-conjugating enzyme]-L-cysteine + N(6)-ubiquitinyl-[acceptor protein]-L-lysine.</text>
        <dbReference type="EC" id="2.3.2.26"/>
    </reaction>
</comment>
<dbReference type="PANTHER" id="PTHR45700:SF2">
    <property type="entry name" value="UBIQUITIN-PROTEIN LIGASE E3C"/>
    <property type="match status" value="1"/>
</dbReference>
<evidence type="ECO:0000256" key="3">
    <source>
        <dbReference type="ARBA" id="ARBA00022679"/>
    </source>
</evidence>
<evidence type="ECO:0000313" key="8">
    <source>
        <dbReference type="Proteomes" id="UP000278807"/>
    </source>
</evidence>
<evidence type="ECO:0000256" key="5">
    <source>
        <dbReference type="PROSITE-ProRule" id="PRU00104"/>
    </source>
</evidence>
<protein>
    <recommendedName>
        <fullName evidence="2">HECT-type E3 ubiquitin transferase</fullName>
        <ecNumber evidence="2">2.3.2.26</ecNumber>
    </recommendedName>
</protein>
<organism evidence="9">
    <name type="scientific">Rodentolepis nana</name>
    <name type="common">Dwarf tapeworm</name>
    <name type="synonym">Hymenolepis nana</name>
    <dbReference type="NCBI Taxonomy" id="102285"/>
    <lineage>
        <taxon>Eukaryota</taxon>
        <taxon>Metazoa</taxon>
        <taxon>Spiralia</taxon>
        <taxon>Lophotrochozoa</taxon>
        <taxon>Platyhelminthes</taxon>
        <taxon>Cestoda</taxon>
        <taxon>Eucestoda</taxon>
        <taxon>Cyclophyllidea</taxon>
        <taxon>Hymenolepididae</taxon>
        <taxon>Rodentolepis</taxon>
    </lineage>
</organism>
<name>A0A0R3U0A8_RODNA</name>
<dbReference type="InterPro" id="IPR044611">
    <property type="entry name" value="E3A/B/C-like"/>
</dbReference>
<evidence type="ECO:0000256" key="4">
    <source>
        <dbReference type="ARBA" id="ARBA00022786"/>
    </source>
</evidence>
<dbReference type="SUPFAM" id="SSF56204">
    <property type="entry name" value="Hect, E3 ligase catalytic domain"/>
    <property type="match status" value="1"/>
</dbReference>
<sequence length="295" mass="33411">MSETFLERFSVTFYNEAGVMEMGIDGGGLSREMIIAVLSQGFDPSQGLFRYNDDHALYPNPDAEALMEDFEAHYIFLGAILAKAIYEGMLVDLQFAPFFLAKIISANRNLSVDFNHLRSLDAELFRQLCRLKSYDGDVSDLQLDFTIVQCLYGKNTVVDLKPNGSSIPVTNESRIEYVNLVANYKLNTQIQRQSMAFISGMTGVLSIKWLQLFDADELQIVISGTNNEINVDDWQEHTEYSGSKSFFSSSSPTCGQHSSLSLFYVQSEFFRSDMLALFRWSDLSGPFFDKIDLFF</sequence>
<dbReference type="EMBL" id="UZAE01015578">
    <property type="protein sequence ID" value="VDO16214.1"/>
    <property type="molecule type" value="Genomic_DNA"/>
</dbReference>
<dbReference type="PROSITE" id="PS50237">
    <property type="entry name" value="HECT"/>
    <property type="match status" value="1"/>
</dbReference>
<keyword evidence="3" id="KW-0808">Transferase</keyword>
<dbReference type="EC" id="2.3.2.26" evidence="2"/>
<evidence type="ECO:0000256" key="1">
    <source>
        <dbReference type="ARBA" id="ARBA00000885"/>
    </source>
</evidence>
<feature type="domain" description="HECT" evidence="6">
    <location>
        <begin position="1"/>
        <end position="245"/>
    </location>
</feature>
<reference evidence="9" key="1">
    <citation type="submission" date="2017-02" db="UniProtKB">
        <authorList>
            <consortium name="WormBaseParasite"/>
        </authorList>
    </citation>
    <scope>IDENTIFICATION</scope>
</reference>